<evidence type="ECO:0000259" key="1">
    <source>
        <dbReference type="Pfam" id="PF18765"/>
    </source>
</evidence>
<keyword evidence="3" id="KW-1185">Reference proteome</keyword>
<proteinExistence type="predicted"/>
<sequence length="191" mass="20966">MSAVDFLLAPPTQRMLSLVLATPERAFTLKELQDKAGGSHSSSQTQIERLIASGVLVEDPRRGWQRSIRVNTSFFLYPELKSIALKSFGLATPIRQALIPFAAAIKEAFVFGSVAKEKDTHQSDIDLIVVGNPPYLEVSEAVLGAETQISRSIHLSIYGTDEWEQLKQTDSVLAQIDASSKIRVLPDDQTA</sequence>
<gene>
    <name evidence="2" type="ORF">RAN89_13800</name>
</gene>
<keyword evidence="2" id="KW-0548">Nucleotidyltransferase</keyword>
<dbReference type="EC" id="2.7.7.-" evidence="2"/>
<feature type="domain" description="Polymerase beta nucleotidyltransferase" evidence="1">
    <location>
        <begin position="104"/>
        <end position="148"/>
    </location>
</feature>
<evidence type="ECO:0000313" key="3">
    <source>
        <dbReference type="Proteomes" id="UP001302257"/>
    </source>
</evidence>
<protein>
    <submittedName>
        <fullName evidence="2">Nucleotidyltransferase domain-containing protein</fullName>
        <ecNumber evidence="2">2.7.7.-</ecNumber>
    </submittedName>
</protein>
<dbReference type="Gene3D" id="3.30.460.10">
    <property type="entry name" value="Beta Polymerase, domain 2"/>
    <property type="match status" value="1"/>
</dbReference>
<dbReference type="RefSeq" id="WP_313866848.1">
    <property type="nucleotide sequence ID" value="NZ_CP132507.1"/>
</dbReference>
<accession>A0ABZ0AZ45</accession>
<reference evidence="2 3" key="1">
    <citation type="submission" date="2023-08" db="EMBL/GenBank/DDBJ databases">
        <title>Rhodoferax potami sp. nov. and Rhodoferax mekongensis sp. nov., isolated from the Mekong River in Thailand.</title>
        <authorList>
            <person name="Kitikhun S."/>
            <person name="Charoenyingcharoen P."/>
            <person name="Siriarchawattana P."/>
            <person name="Likhitrattanapisal S."/>
            <person name="Nilsakha T."/>
            <person name="Chanpet A."/>
            <person name="Rattanawaree P."/>
            <person name="Ingsriswang S."/>
        </authorList>
    </citation>
    <scope>NUCLEOTIDE SEQUENCE [LARGE SCALE GENOMIC DNA]</scope>
    <source>
        <strain evidence="2 3">TBRC 17307</strain>
    </source>
</reference>
<dbReference type="InterPro" id="IPR043519">
    <property type="entry name" value="NT_sf"/>
</dbReference>
<dbReference type="EMBL" id="CP132507">
    <property type="protein sequence ID" value="WNO03977.1"/>
    <property type="molecule type" value="Genomic_DNA"/>
</dbReference>
<evidence type="ECO:0000313" key="2">
    <source>
        <dbReference type="EMBL" id="WNO03977.1"/>
    </source>
</evidence>
<dbReference type="SUPFAM" id="SSF81301">
    <property type="entry name" value="Nucleotidyltransferase"/>
    <property type="match status" value="1"/>
</dbReference>
<dbReference type="InterPro" id="IPR041633">
    <property type="entry name" value="Polbeta"/>
</dbReference>
<dbReference type="CDD" id="cd05403">
    <property type="entry name" value="NT_KNTase_like"/>
    <property type="match status" value="1"/>
</dbReference>
<keyword evidence="2" id="KW-0808">Transferase</keyword>
<dbReference type="Proteomes" id="UP001302257">
    <property type="component" value="Chromosome"/>
</dbReference>
<organism evidence="2 3">
    <name type="scientific">Rhodoferax mekongensis</name>
    <dbReference type="NCBI Taxonomy" id="3068341"/>
    <lineage>
        <taxon>Bacteria</taxon>
        <taxon>Pseudomonadati</taxon>
        <taxon>Pseudomonadota</taxon>
        <taxon>Betaproteobacteria</taxon>
        <taxon>Burkholderiales</taxon>
        <taxon>Comamonadaceae</taxon>
        <taxon>Rhodoferax</taxon>
    </lineage>
</organism>
<dbReference type="Pfam" id="PF18765">
    <property type="entry name" value="Polbeta"/>
    <property type="match status" value="1"/>
</dbReference>
<name>A0ABZ0AZ45_9BURK</name>
<dbReference type="GO" id="GO:0016779">
    <property type="term" value="F:nucleotidyltransferase activity"/>
    <property type="evidence" value="ECO:0007669"/>
    <property type="project" value="UniProtKB-KW"/>
</dbReference>